<sequence>MEIESLRPEVDWPLGFCGYLCEPQHPLCLLYKYRLILFETLLKHLFLQEGIIQEDRREKGDRESLRRATCSPRPLPDDYQDLCPHFSLPEAERVALDFELPEMVQAIFYAMLLNDAIVLGIVRGFIVDDLKSTLMGLRWTCFEACLSRTSRDLCEAQLRQQTLTGEAHESMDS</sequence>
<accession>A0A9Q1KJ81</accession>
<evidence type="ECO:0000313" key="1">
    <source>
        <dbReference type="EMBL" id="KAJ8444575.1"/>
    </source>
</evidence>
<comment type="caution">
    <text evidence="1">The sequence shown here is derived from an EMBL/GenBank/DDBJ whole genome shotgun (WGS) entry which is preliminary data.</text>
</comment>
<organism evidence="1 2">
    <name type="scientific">Carnegiea gigantea</name>
    <dbReference type="NCBI Taxonomy" id="171969"/>
    <lineage>
        <taxon>Eukaryota</taxon>
        <taxon>Viridiplantae</taxon>
        <taxon>Streptophyta</taxon>
        <taxon>Embryophyta</taxon>
        <taxon>Tracheophyta</taxon>
        <taxon>Spermatophyta</taxon>
        <taxon>Magnoliopsida</taxon>
        <taxon>eudicotyledons</taxon>
        <taxon>Gunneridae</taxon>
        <taxon>Pentapetalae</taxon>
        <taxon>Caryophyllales</taxon>
        <taxon>Cactineae</taxon>
        <taxon>Cactaceae</taxon>
        <taxon>Cactoideae</taxon>
        <taxon>Echinocereeae</taxon>
        <taxon>Carnegiea</taxon>
    </lineage>
</organism>
<evidence type="ECO:0000313" key="2">
    <source>
        <dbReference type="Proteomes" id="UP001153076"/>
    </source>
</evidence>
<reference evidence="1" key="1">
    <citation type="submission" date="2022-04" db="EMBL/GenBank/DDBJ databases">
        <title>Carnegiea gigantea Genome sequencing and assembly v2.</title>
        <authorList>
            <person name="Copetti D."/>
            <person name="Sanderson M.J."/>
            <person name="Burquez A."/>
            <person name="Wojciechowski M.F."/>
        </authorList>
    </citation>
    <scope>NUCLEOTIDE SEQUENCE</scope>
    <source>
        <strain evidence="1">SGP5-SGP5p</strain>
        <tissue evidence="1">Aerial part</tissue>
    </source>
</reference>
<dbReference type="AlphaFoldDB" id="A0A9Q1KJ81"/>
<dbReference type="EMBL" id="JAKOGI010000093">
    <property type="protein sequence ID" value="KAJ8444575.1"/>
    <property type="molecule type" value="Genomic_DNA"/>
</dbReference>
<keyword evidence="2" id="KW-1185">Reference proteome</keyword>
<protein>
    <submittedName>
        <fullName evidence="1">Uncharacterized protein</fullName>
    </submittedName>
</protein>
<gene>
    <name evidence="1" type="ORF">Cgig2_013854</name>
</gene>
<name>A0A9Q1KJ81_9CARY</name>
<dbReference type="Proteomes" id="UP001153076">
    <property type="component" value="Unassembled WGS sequence"/>
</dbReference>
<proteinExistence type="predicted"/>